<feature type="repeat" description="ANK" evidence="18">
    <location>
        <begin position="147"/>
        <end position="179"/>
    </location>
</feature>
<feature type="compositionally biased region" description="Low complexity" evidence="20">
    <location>
        <begin position="1292"/>
        <end position="1314"/>
    </location>
</feature>
<evidence type="ECO:0000256" key="12">
    <source>
        <dbReference type="ARBA" id="ARBA00058964"/>
    </source>
</evidence>
<dbReference type="GO" id="GO:0019903">
    <property type="term" value="F:protein phosphatase binding"/>
    <property type="evidence" value="ECO:0007669"/>
    <property type="project" value="TreeGrafter"/>
</dbReference>
<dbReference type="FunFam" id="1.25.40.20:FF:000100">
    <property type="entry name" value="unconventional myosin-XVI"/>
    <property type="match status" value="1"/>
</dbReference>
<feature type="region of interest" description="Disordered" evidence="20">
    <location>
        <begin position="1239"/>
        <end position="1273"/>
    </location>
</feature>
<evidence type="ECO:0000256" key="18">
    <source>
        <dbReference type="PROSITE-ProRule" id="PRU00023"/>
    </source>
</evidence>
<dbReference type="PROSITE" id="PS50297">
    <property type="entry name" value="ANK_REP_REGION"/>
    <property type="match status" value="4"/>
</dbReference>
<dbReference type="GO" id="GO:2000134">
    <property type="term" value="P:negative regulation of G1/S transition of mitotic cell cycle"/>
    <property type="evidence" value="ECO:0007669"/>
    <property type="project" value="TreeGrafter"/>
</dbReference>
<evidence type="ECO:0000256" key="1">
    <source>
        <dbReference type="ARBA" id="ARBA00004496"/>
    </source>
</evidence>
<evidence type="ECO:0000256" key="9">
    <source>
        <dbReference type="ARBA" id="ARBA00023175"/>
    </source>
</evidence>
<dbReference type="GO" id="GO:0048812">
    <property type="term" value="P:neuron projection morphogenesis"/>
    <property type="evidence" value="ECO:0007669"/>
    <property type="project" value="TreeGrafter"/>
</dbReference>
<evidence type="ECO:0000313" key="22">
    <source>
        <dbReference type="EMBL" id="VFV32962.1"/>
    </source>
</evidence>
<feature type="compositionally biased region" description="Basic and acidic residues" evidence="20">
    <location>
        <begin position="1239"/>
        <end position="1267"/>
    </location>
</feature>
<evidence type="ECO:0000313" key="23">
    <source>
        <dbReference type="Proteomes" id="UP000386466"/>
    </source>
</evidence>
<dbReference type="Pfam" id="PF00063">
    <property type="entry name" value="Myosin_head"/>
    <property type="match status" value="1"/>
</dbReference>
<keyword evidence="4" id="KW-0677">Repeat</keyword>
<dbReference type="Gene3D" id="1.25.40.20">
    <property type="entry name" value="Ankyrin repeat-containing domain"/>
    <property type="match status" value="2"/>
</dbReference>
<dbReference type="PRINTS" id="PR00193">
    <property type="entry name" value="MYOSINHEAVY"/>
</dbReference>
<dbReference type="GO" id="GO:0005654">
    <property type="term" value="C:nucleoplasm"/>
    <property type="evidence" value="ECO:0007669"/>
    <property type="project" value="TreeGrafter"/>
</dbReference>
<dbReference type="GO" id="GO:0003774">
    <property type="term" value="F:cytoskeletal motor activity"/>
    <property type="evidence" value="ECO:0007669"/>
    <property type="project" value="UniProtKB-UniRule"/>
</dbReference>
<dbReference type="PROSITE" id="PS51456">
    <property type="entry name" value="MYOSIN_MOTOR"/>
    <property type="match status" value="1"/>
</dbReference>
<dbReference type="CDD" id="cd14878">
    <property type="entry name" value="MYSc_Myo16"/>
    <property type="match status" value="1"/>
</dbReference>
<evidence type="ECO:0000256" key="5">
    <source>
        <dbReference type="ARBA" id="ARBA00022741"/>
    </source>
</evidence>
<feature type="region of interest" description="Actin-binding" evidence="19">
    <location>
        <begin position="1046"/>
        <end position="1068"/>
    </location>
</feature>
<evidence type="ECO:0000256" key="19">
    <source>
        <dbReference type="PROSITE-ProRule" id="PRU00782"/>
    </source>
</evidence>
<dbReference type="SUPFAM" id="SSF52540">
    <property type="entry name" value="P-loop containing nucleoside triphosphate hydrolases"/>
    <property type="match status" value="1"/>
</dbReference>
<evidence type="ECO:0000256" key="11">
    <source>
        <dbReference type="ARBA" id="ARBA00046342"/>
    </source>
</evidence>
<comment type="similarity">
    <text evidence="19">Belongs to the TRAFAC class myosin-kinesin ATPase superfamily. Myosin family.</text>
</comment>
<feature type="region of interest" description="Disordered" evidence="20">
    <location>
        <begin position="1288"/>
        <end position="1331"/>
    </location>
</feature>
<feature type="binding site" evidence="19">
    <location>
        <begin position="519"/>
        <end position="526"/>
    </location>
    <ligand>
        <name>ATP</name>
        <dbReference type="ChEBI" id="CHEBI:30616"/>
    </ligand>
</feature>
<dbReference type="GO" id="GO:0043491">
    <property type="term" value="P:phosphatidylinositol 3-kinase/protein kinase B signal transduction"/>
    <property type="evidence" value="ECO:0007669"/>
    <property type="project" value="TreeGrafter"/>
</dbReference>
<dbReference type="InterPro" id="IPR002110">
    <property type="entry name" value="Ankyrin_rpt"/>
</dbReference>
<comment type="subunit">
    <text evidence="14">Binds PPP1CA and/or PPP1CC. Binds F-actin in an ATP-sensitive manner. Interacts with ACOT9, ARHGAP26 and PIK3R2. Interacts with components of the WAVE1 complex, CYFIP1 and NCKAP1; this interaction mediates PI3K-WAVE1 association and actin cytoskeleton remodeling. Interacts with KIRREL3.</text>
</comment>
<keyword evidence="23" id="KW-1185">Reference proteome</keyword>
<feature type="repeat" description="ANK" evidence="18">
    <location>
        <begin position="114"/>
        <end position="146"/>
    </location>
</feature>
<evidence type="ECO:0000256" key="3">
    <source>
        <dbReference type="ARBA" id="ARBA00022553"/>
    </source>
</evidence>
<dbReference type="FunFam" id="1.25.40.20:FF:000168">
    <property type="entry name" value="Myosin XVI"/>
    <property type="match status" value="1"/>
</dbReference>
<evidence type="ECO:0000256" key="16">
    <source>
        <dbReference type="ARBA" id="ARBA00076583"/>
    </source>
</evidence>
<keyword evidence="9 19" id="KW-0505">Motor protein</keyword>
<dbReference type="Gene3D" id="1.20.120.720">
    <property type="entry name" value="Myosin VI head, motor domain, U50 subdomain"/>
    <property type="match status" value="1"/>
</dbReference>
<evidence type="ECO:0000259" key="21">
    <source>
        <dbReference type="PROSITE" id="PS51456"/>
    </source>
</evidence>
<sequence>MSHYHFIKCCCFQLCNVFRTHEMEIDQCLLESLPLGQRQRLVKRMRCEQIKAYYEREKAFQKQEGFLKKLKHGKNQKVHFNLADMIQDAIIHHDDKEALRLLKEGADPHTPVSSGGSLLHLCARYDNAFIAEILIDRGVNVNHQDEDFWTPMHIACACDNPDIVLLLILAGANVLLQDVNGNIPLDYAMEGTESSSILLTYLDENGVDLTSLCQLKVQRPVSMLTDVKHFLSDGGNVNEKNDDGVTLLHMACASGYKEVVSLLLEHGGDLNIVDNQYWTPLHLAAKYGQTNLVKLLLMHQANPNLLNCNEEKASDIAASEFIEEMLLKAEIAWEERVKERLSVPALASEEPYEEILHDLPALSSKLSPLVLPIAKQDSMLEKDIMFKDARKGLCKRQSQDSVPEDATVNVPTKPEQVKLMPPAPSDDLATLSELNDGSLLYEIQKRFGNNQIYTFIGDILLLVNPFKELPIYSTMVSQLYLSSSGQPCSSLPPHIFSCAERAFHQLFQEQRSQCFILSGERGSGKSEASKQITRHLMCRSGFSRPMFDSKFKHVICILEAFGHARTTLNDLSSCFIKYFELQFCERKKHLTGARIYTYMLEKSRLVSQPLGQSNFLIFYLLMDGLSAEEKYGLHLNNLCAHRYLNQSLPEDVSTAEHSVNREKFALLKQALNVVGFSNMEVENLFVILAAILHIGDIRFTALTEANSAFVSDLQLLEQVAGLLQVSPDELVSALTTDIQYFKGDTIIRRHTVQMAEFYRDLLAKSLFGRLFSFLVNTMNCCLQSQEEHSSTQTLDIGILDVFGFEEFQKNEFEQLCVNMTNEKMHHYINEVLFLHEQTECVQEGVAMETAYSPGNQTGVLDFFFQKPSGFLSLLDEESQMMWSMEPNLPKKLQSLLESSNTNAVYSPMKDGNGNVALKDRGAAFRVTHYAGRVTYEIVGAIEKNKDSLSQNLLFVMKTSENVVINHLFQSKLSQTGSLVSSYPSFKFRGHKCALLSKKMTASSVIGENRNYLELSKLLKKKGTSSFLQRLEWGGPVTIASQLRKSLADIIGKLQKRTPHFVHCIKPNNSRLPDTFDNFYVSAQLQYIGVLDMVKIIRYGYPVRLSFSDFLSRYKPLADTLLVEKKQLSAEEKCRLVLQQCKLQGWQMGVRKVFLKYWHAGQLNDLCLQLQRKIITCQKVIRGFLARQHLLQKRSIRQREVTSINSFLQITEDMGLKTYDALVIQNASDIARENDRLRNEMKAAHHQEKAEARNKPEEGAKRAEDKGGPRHFQYTSIPVPMAVDGLIQSLAGPSTRSPSLHSVSSLDDSSGLPSPRKQPPPKPKRDPTTRLSASYEAVSACLWAAARESASEGVSDVGEIPKSGERSAGVFLTSVRQEQPQKVKIALQRASGGQASVDADVSADTVLEQEPPELQSPQQPPGRADQPLQLRKELATQVGGREENQGPRSNQVPMEIQLDCGTQVRPMGFETNMNLTGRDDPGRAEIVSETQDRNANNHGIQLSNSLSSAITAENGNSVSNGLPEEEGFPRFSVSTFTTSSFQRQRETHTTQIDCVLHTNANEDPGERNNQTRERILLHAASKGSGDFTTMV</sequence>
<accession>A0A485NSA0</accession>
<evidence type="ECO:0000256" key="6">
    <source>
        <dbReference type="ARBA" id="ARBA00022840"/>
    </source>
</evidence>
<dbReference type="PANTHER" id="PTHR47335">
    <property type="entry name" value="UNCONVENTIONAL MYOSIN-XVI"/>
    <property type="match status" value="1"/>
</dbReference>
<dbReference type="Pfam" id="PF12796">
    <property type="entry name" value="Ank_2"/>
    <property type="match status" value="2"/>
</dbReference>
<dbReference type="Gene3D" id="3.40.850.10">
    <property type="entry name" value="Kinesin motor domain"/>
    <property type="match status" value="1"/>
</dbReference>
<dbReference type="SMART" id="SM00248">
    <property type="entry name" value="ANK"/>
    <property type="match status" value="5"/>
</dbReference>
<keyword evidence="2" id="KW-0963">Cytoplasm</keyword>
<comment type="subcellular location">
    <subcellularLocation>
        <location evidence="1">Cytoplasm</location>
    </subcellularLocation>
</comment>
<dbReference type="GO" id="GO:0005524">
    <property type="term" value="F:ATP binding"/>
    <property type="evidence" value="ECO:0007669"/>
    <property type="project" value="UniProtKB-UniRule"/>
</dbReference>
<feature type="domain" description="Myosin motor" evidence="21">
    <location>
        <begin position="423"/>
        <end position="1167"/>
    </location>
</feature>
<evidence type="ECO:0000256" key="13">
    <source>
        <dbReference type="ARBA" id="ARBA00061170"/>
    </source>
</evidence>
<comment type="similarity">
    <text evidence="13">In the C-terminal section; belongs to the NYAP family.</text>
</comment>
<keyword evidence="7 18" id="KW-0040">ANK repeat</keyword>
<evidence type="ECO:0000256" key="2">
    <source>
        <dbReference type="ARBA" id="ARBA00022490"/>
    </source>
</evidence>
<keyword evidence="10 19" id="KW-0009">Actin-binding</keyword>
<dbReference type="SMART" id="SM00242">
    <property type="entry name" value="MYSc"/>
    <property type="match status" value="1"/>
</dbReference>
<dbReference type="SUPFAM" id="SSF48403">
    <property type="entry name" value="Ankyrin repeat"/>
    <property type="match status" value="1"/>
</dbReference>
<evidence type="ECO:0000256" key="4">
    <source>
        <dbReference type="ARBA" id="ARBA00022737"/>
    </source>
</evidence>
<dbReference type="InterPro" id="IPR052838">
    <property type="entry name" value="Myosin-XVI"/>
</dbReference>
<evidence type="ECO:0000256" key="14">
    <source>
        <dbReference type="ARBA" id="ARBA00064931"/>
    </source>
</evidence>
<evidence type="ECO:0000256" key="7">
    <source>
        <dbReference type="ARBA" id="ARBA00023043"/>
    </source>
</evidence>
<dbReference type="InterPro" id="IPR036042">
    <property type="entry name" value="MYSc_Myo16"/>
</dbReference>
<dbReference type="InterPro" id="IPR027417">
    <property type="entry name" value="P-loop_NTPase"/>
</dbReference>
<dbReference type="Gene3D" id="1.20.58.530">
    <property type="match status" value="1"/>
</dbReference>
<feature type="repeat" description="ANK" evidence="18">
    <location>
        <begin position="276"/>
        <end position="308"/>
    </location>
</feature>
<proteinExistence type="inferred from homology"/>
<dbReference type="InterPro" id="IPR001609">
    <property type="entry name" value="Myosin_head_motor_dom-like"/>
</dbReference>
<organism evidence="22 23">
    <name type="scientific">Lynx pardinus</name>
    <name type="common">Iberian lynx</name>
    <name type="synonym">Felis pardina</name>
    <dbReference type="NCBI Taxonomy" id="191816"/>
    <lineage>
        <taxon>Eukaryota</taxon>
        <taxon>Metazoa</taxon>
        <taxon>Chordata</taxon>
        <taxon>Craniata</taxon>
        <taxon>Vertebrata</taxon>
        <taxon>Euteleostomi</taxon>
        <taxon>Mammalia</taxon>
        <taxon>Eutheria</taxon>
        <taxon>Laurasiatheria</taxon>
        <taxon>Carnivora</taxon>
        <taxon>Feliformia</taxon>
        <taxon>Felidae</taxon>
        <taxon>Felinae</taxon>
        <taxon>Lynx</taxon>
    </lineage>
</organism>
<comment type="function">
    <text evidence="12">Myosins are actin-based motor molecules with ATPase activity. Unconventional myosins serve in intracellular movements. Their highly divergent tails are presumed to bind to membranous compartments, which would be moved relative to actin filaments. May be involved in targeting of the catalytic subunit of protein phosphatase 1 during brain development. Activates PI3K and concomitantly recruits the WAVE1 complex to the close vicinity of PI3K and regulates neuronal morphogenesis.</text>
</comment>
<dbReference type="PANTHER" id="PTHR47335:SF1">
    <property type="entry name" value="UNCONVENTIONAL MYOSIN-XVI"/>
    <property type="match status" value="1"/>
</dbReference>
<protein>
    <recommendedName>
        <fullName evidence="15">Unconventional myosin-XVI</fullName>
    </recommendedName>
    <alternativeName>
        <fullName evidence="16">Neuronal tyrosine-phosphorylated phosphoinositide-3-kinase adapter 3</fullName>
    </alternativeName>
    <alternativeName>
        <fullName evidence="17">Unconventional myosin-16</fullName>
    </alternativeName>
</protein>
<dbReference type="Gene3D" id="1.20.5.4820">
    <property type="match status" value="1"/>
</dbReference>
<evidence type="ECO:0000256" key="10">
    <source>
        <dbReference type="ARBA" id="ARBA00023203"/>
    </source>
</evidence>
<keyword evidence="5 19" id="KW-0547">Nucleotide-binding</keyword>
<dbReference type="PROSITE" id="PS50096">
    <property type="entry name" value="IQ"/>
    <property type="match status" value="1"/>
</dbReference>
<evidence type="ECO:0000256" key="8">
    <source>
        <dbReference type="ARBA" id="ARBA00023123"/>
    </source>
</evidence>
<dbReference type="EMBL" id="CAAGRJ010017703">
    <property type="protein sequence ID" value="VFV32962.1"/>
    <property type="molecule type" value="Genomic_DNA"/>
</dbReference>
<dbReference type="GO" id="GO:0051015">
    <property type="term" value="F:actin filament binding"/>
    <property type="evidence" value="ECO:0007669"/>
    <property type="project" value="TreeGrafter"/>
</dbReference>
<keyword evidence="6 19" id="KW-0067">ATP-binding</keyword>
<gene>
    <name evidence="22" type="ORF">LYPA_23C016533</name>
</gene>
<dbReference type="Proteomes" id="UP000386466">
    <property type="component" value="Unassembled WGS sequence"/>
</dbReference>
<feature type="repeat" description="ANK" evidence="18">
    <location>
        <begin position="243"/>
        <end position="275"/>
    </location>
</feature>
<keyword evidence="3" id="KW-0597">Phosphoprotein</keyword>
<evidence type="ECO:0000256" key="15">
    <source>
        <dbReference type="ARBA" id="ARBA00074429"/>
    </source>
</evidence>
<name>A0A485NSA0_LYNPA</name>
<dbReference type="Pfam" id="PF15439">
    <property type="entry name" value="NYAP_N"/>
    <property type="match status" value="1"/>
</dbReference>
<dbReference type="InterPro" id="IPR039482">
    <property type="entry name" value="NYAP_N"/>
</dbReference>
<dbReference type="Gene3D" id="1.10.10.820">
    <property type="match status" value="1"/>
</dbReference>
<comment type="similarity">
    <text evidence="11">In the N-terminal section; belongs to the TRAFAC class myosin-kinesin ATPase superfamily. Myosin family.</text>
</comment>
<evidence type="ECO:0000256" key="20">
    <source>
        <dbReference type="SAM" id="MobiDB-lite"/>
    </source>
</evidence>
<evidence type="ECO:0000256" key="17">
    <source>
        <dbReference type="ARBA" id="ARBA00078786"/>
    </source>
</evidence>
<dbReference type="GO" id="GO:0016459">
    <property type="term" value="C:myosin complex"/>
    <property type="evidence" value="ECO:0007669"/>
    <property type="project" value="UniProtKB-KW"/>
</dbReference>
<dbReference type="PROSITE" id="PS50088">
    <property type="entry name" value="ANK_REPEAT"/>
    <property type="match status" value="4"/>
</dbReference>
<reference evidence="22 23" key="1">
    <citation type="submission" date="2019-01" db="EMBL/GenBank/DDBJ databases">
        <authorList>
            <person name="Alioto T."/>
            <person name="Alioto T."/>
        </authorList>
    </citation>
    <scope>NUCLEOTIDE SEQUENCE [LARGE SCALE GENOMIC DNA]</scope>
</reference>
<dbReference type="InterPro" id="IPR036961">
    <property type="entry name" value="Kinesin_motor_dom_sf"/>
</dbReference>
<dbReference type="InterPro" id="IPR036770">
    <property type="entry name" value="Ankyrin_rpt-contain_sf"/>
</dbReference>
<keyword evidence="8 19" id="KW-0518">Myosin</keyword>
<dbReference type="GO" id="GO:0048471">
    <property type="term" value="C:perinuclear region of cytoplasm"/>
    <property type="evidence" value="ECO:0007669"/>
    <property type="project" value="TreeGrafter"/>
</dbReference>